<protein>
    <submittedName>
        <fullName evidence="1">Uncharacterized protein</fullName>
    </submittedName>
</protein>
<proteinExistence type="predicted"/>
<accession>A0A0L8HZG9</accession>
<sequence length="50" mass="5891">MFTYTCQSRNGMDSENANNYILQEKLDSWKHFTQLTAQTRNISCFILLTL</sequence>
<evidence type="ECO:0000313" key="1">
    <source>
        <dbReference type="EMBL" id="KOF94170.1"/>
    </source>
</evidence>
<gene>
    <name evidence="1" type="ORF">OCBIM_22002650mg</name>
</gene>
<name>A0A0L8HZG9_OCTBM</name>
<dbReference type="AlphaFoldDB" id="A0A0L8HZG9"/>
<reference evidence="1" key="1">
    <citation type="submission" date="2015-07" db="EMBL/GenBank/DDBJ databases">
        <title>MeaNS - Measles Nucleotide Surveillance Program.</title>
        <authorList>
            <person name="Tran T."/>
            <person name="Druce J."/>
        </authorList>
    </citation>
    <scope>NUCLEOTIDE SEQUENCE</scope>
    <source>
        <strain evidence="1">UCB-OBI-ISO-001</strain>
        <tissue evidence="1">Gonad</tissue>
    </source>
</reference>
<organism evidence="1">
    <name type="scientific">Octopus bimaculoides</name>
    <name type="common">California two-spotted octopus</name>
    <dbReference type="NCBI Taxonomy" id="37653"/>
    <lineage>
        <taxon>Eukaryota</taxon>
        <taxon>Metazoa</taxon>
        <taxon>Spiralia</taxon>
        <taxon>Lophotrochozoa</taxon>
        <taxon>Mollusca</taxon>
        <taxon>Cephalopoda</taxon>
        <taxon>Coleoidea</taxon>
        <taxon>Octopodiformes</taxon>
        <taxon>Octopoda</taxon>
        <taxon>Incirrata</taxon>
        <taxon>Octopodidae</taxon>
        <taxon>Octopus</taxon>
    </lineage>
</organism>
<dbReference type="EMBL" id="KQ417023">
    <property type="protein sequence ID" value="KOF94170.1"/>
    <property type="molecule type" value="Genomic_DNA"/>
</dbReference>